<dbReference type="AlphaFoldDB" id="A0A8K0GYP9"/>
<evidence type="ECO:0000256" key="3">
    <source>
        <dbReference type="PROSITE-ProRule" id="PRU00708"/>
    </source>
</evidence>
<protein>
    <recommendedName>
        <fullName evidence="6">Pentatricopeptide repeat-containing protein</fullName>
    </recommendedName>
</protein>
<evidence type="ECO:0008006" key="6">
    <source>
        <dbReference type="Google" id="ProtNLM"/>
    </source>
</evidence>
<dbReference type="EMBL" id="VOIH02000007">
    <property type="protein sequence ID" value="KAF3442487.1"/>
    <property type="molecule type" value="Genomic_DNA"/>
</dbReference>
<feature type="repeat" description="PPR" evidence="3">
    <location>
        <begin position="141"/>
        <end position="171"/>
    </location>
</feature>
<dbReference type="InterPro" id="IPR046960">
    <property type="entry name" value="PPR_At4g14850-like_plant"/>
</dbReference>
<reference evidence="4" key="1">
    <citation type="submission" date="2020-03" db="EMBL/GenBank/DDBJ databases">
        <title>A high-quality chromosome-level genome assembly of a woody plant with both climbing and erect habits, Rhamnella rubrinervis.</title>
        <authorList>
            <person name="Lu Z."/>
            <person name="Yang Y."/>
            <person name="Zhu X."/>
            <person name="Sun Y."/>
        </authorList>
    </citation>
    <scope>NUCLEOTIDE SEQUENCE</scope>
    <source>
        <strain evidence="4">BYM</strain>
        <tissue evidence="4">Leaf</tissue>
    </source>
</reference>
<dbReference type="GO" id="GO:0005737">
    <property type="term" value="C:cytoplasm"/>
    <property type="evidence" value="ECO:0007669"/>
    <property type="project" value="UniProtKB-ARBA"/>
</dbReference>
<dbReference type="FunFam" id="1.25.40.10:FF:000277">
    <property type="entry name" value="Pentatricopeptide repeat-containing protein, mitochondrial"/>
    <property type="match status" value="1"/>
</dbReference>
<evidence type="ECO:0000313" key="4">
    <source>
        <dbReference type="EMBL" id="KAF3442487.1"/>
    </source>
</evidence>
<dbReference type="NCBIfam" id="TIGR00756">
    <property type="entry name" value="PPR"/>
    <property type="match status" value="4"/>
</dbReference>
<dbReference type="FunFam" id="1.25.40.10:FF:000344">
    <property type="entry name" value="Pentatricopeptide repeat-containing protein"/>
    <property type="match status" value="1"/>
</dbReference>
<dbReference type="Pfam" id="PF13041">
    <property type="entry name" value="PPR_2"/>
    <property type="match status" value="2"/>
</dbReference>
<dbReference type="PROSITE" id="PS51375">
    <property type="entry name" value="PPR"/>
    <property type="match status" value="4"/>
</dbReference>
<comment type="similarity">
    <text evidence="2">Belongs to the PPR family. PCMP-E subfamily.</text>
</comment>
<dbReference type="InterPro" id="IPR046848">
    <property type="entry name" value="E_motif"/>
</dbReference>
<name>A0A8K0GYP9_9ROSA</name>
<feature type="repeat" description="PPR" evidence="3">
    <location>
        <begin position="446"/>
        <end position="480"/>
    </location>
</feature>
<dbReference type="InterPro" id="IPR011990">
    <property type="entry name" value="TPR-like_helical_dom_sf"/>
</dbReference>
<sequence>MVSSGFESLSVASKLITFYARFNDLGSAVSVFKGLREPNTALWNLIMKSHVDLGDLESALLLYTKMHEVGVVHDVFTFPIVNRALSLLRSDVVYAGMVHCLAIQMGFGLDVYFGNTMLELYLKCGCICYARNLFDEMRQRDLVSWTAMISGYVSEGNIVWAFNLFREMRMDLEPNSVTMMVILRGCCYTIGSIYGRQLHCYVIKKGLLVDRSVKNSVLKMYTKLGSIDEVESIFGEVDRRDVVSWNVLISFYSSGRDVIKVAAIFNEMRVEVEPSIETLTSVISAFGKSGNLFQGENLHCLAIKSGYLDDVLHTSLLDLYAKCGEFESLDRLFKEISHTNNITWSATMSGFIQNGYFNEAVELFHQMQAAGLEPSIENLRNLVDAYTNLGALQLGKRIHGYLIRKCLLHRSEVCNNHLETSILNMYIRCGSISTARVCFNRMLIKDVVTWTSMIEGYGSHGLGVEALKIFDLMIGEGITPNGVTFLSLLSACSHSGLVSEGCEIFSSMKWKFGIESELDHYTCMVDLLGRYGKLKEALVIVTKMIALPDSRIWGALFSASRVHNHREVGEYAAKKLLELEVEDMGYYTLMSNAQASVGQWGEVEEIRRVMRNKELKKKPGWSCTEYKGRIHGFVSGDRSHFQAQEIYEVLGCLSRMILGLQ</sequence>
<keyword evidence="1" id="KW-0677">Repeat</keyword>
<dbReference type="GO" id="GO:0003723">
    <property type="term" value="F:RNA binding"/>
    <property type="evidence" value="ECO:0007669"/>
    <property type="project" value="InterPro"/>
</dbReference>
<dbReference type="OrthoDB" id="185373at2759"/>
<gene>
    <name evidence="4" type="ORF">FNV43_RR16403</name>
</gene>
<accession>A0A8K0GYP9</accession>
<feature type="repeat" description="PPR" evidence="3">
    <location>
        <begin position="39"/>
        <end position="73"/>
    </location>
</feature>
<organism evidence="4 5">
    <name type="scientific">Rhamnella rubrinervis</name>
    <dbReference type="NCBI Taxonomy" id="2594499"/>
    <lineage>
        <taxon>Eukaryota</taxon>
        <taxon>Viridiplantae</taxon>
        <taxon>Streptophyta</taxon>
        <taxon>Embryophyta</taxon>
        <taxon>Tracheophyta</taxon>
        <taxon>Spermatophyta</taxon>
        <taxon>Magnoliopsida</taxon>
        <taxon>eudicotyledons</taxon>
        <taxon>Gunneridae</taxon>
        <taxon>Pentapetalae</taxon>
        <taxon>rosids</taxon>
        <taxon>fabids</taxon>
        <taxon>Rosales</taxon>
        <taxon>Rhamnaceae</taxon>
        <taxon>rhamnoid group</taxon>
        <taxon>Rhamneae</taxon>
        <taxon>Rhamnella</taxon>
    </lineage>
</organism>
<dbReference type="InterPro" id="IPR002885">
    <property type="entry name" value="PPR_rpt"/>
</dbReference>
<evidence type="ECO:0000256" key="2">
    <source>
        <dbReference type="ARBA" id="ARBA00061659"/>
    </source>
</evidence>
<dbReference type="GO" id="GO:0016556">
    <property type="term" value="P:mRNA modification"/>
    <property type="evidence" value="ECO:0007669"/>
    <property type="project" value="UniProtKB-ARBA"/>
</dbReference>
<evidence type="ECO:0000313" key="5">
    <source>
        <dbReference type="Proteomes" id="UP000796880"/>
    </source>
</evidence>
<keyword evidence="5" id="KW-1185">Reference proteome</keyword>
<dbReference type="PANTHER" id="PTHR24015">
    <property type="entry name" value="OS07G0578800 PROTEIN-RELATED"/>
    <property type="match status" value="1"/>
</dbReference>
<comment type="caution">
    <text evidence="4">The sequence shown here is derived from an EMBL/GenBank/DDBJ whole genome shotgun (WGS) entry which is preliminary data.</text>
</comment>
<dbReference type="Pfam" id="PF01535">
    <property type="entry name" value="PPR"/>
    <property type="match status" value="7"/>
</dbReference>
<evidence type="ECO:0000256" key="1">
    <source>
        <dbReference type="ARBA" id="ARBA00022737"/>
    </source>
</evidence>
<proteinExistence type="inferred from homology"/>
<dbReference type="Gene3D" id="1.25.40.10">
    <property type="entry name" value="Tetratricopeptide repeat domain"/>
    <property type="match status" value="5"/>
</dbReference>
<feature type="repeat" description="PPR" evidence="3">
    <location>
        <begin position="340"/>
        <end position="374"/>
    </location>
</feature>
<dbReference type="Pfam" id="PF20431">
    <property type="entry name" value="E_motif"/>
    <property type="match status" value="1"/>
</dbReference>
<dbReference type="PANTHER" id="PTHR24015:SF356">
    <property type="entry name" value="DYW DOMAIN-CONTAINING PROTEIN"/>
    <property type="match status" value="1"/>
</dbReference>
<dbReference type="Proteomes" id="UP000796880">
    <property type="component" value="Unassembled WGS sequence"/>
</dbReference>